<evidence type="ECO:0000313" key="2">
    <source>
        <dbReference type="Proteomes" id="UP001215712"/>
    </source>
</evidence>
<sequence length="69" mass="7350">MVDSAGSADFIGCALDLSIMVNYLLSPSVFQEPKYASVAHTNARPNEHDDIHQADLGPLSVTGFVLLCS</sequence>
<dbReference type="EMBL" id="JAQJAN010000006">
    <property type="protein sequence ID" value="KAJ5727435.1"/>
    <property type="molecule type" value="Genomic_DNA"/>
</dbReference>
<dbReference type="Proteomes" id="UP001215712">
    <property type="component" value="Unassembled WGS sequence"/>
</dbReference>
<protein>
    <submittedName>
        <fullName evidence="1">Uncharacterized protein</fullName>
    </submittedName>
</protein>
<dbReference type="AlphaFoldDB" id="A0AAD6HMB4"/>
<keyword evidence="2" id="KW-1185">Reference proteome</keyword>
<reference evidence="1" key="2">
    <citation type="submission" date="2023-01" db="EMBL/GenBank/DDBJ databases">
        <authorList>
            <person name="Petersen C."/>
        </authorList>
    </citation>
    <scope>NUCLEOTIDE SEQUENCE</scope>
    <source>
        <strain evidence="1">IBT 17514</strain>
    </source>
</reference>
<name>A0AAD6HMB4_9EURO</name>
<proteinExistence type="predicted"/>
<evidence type="ECO:0000313" key="1">
    <source>
        <dbReference type="EMBL" id="KAJ5727435.1"/>
    </source>
</evidence>
<organism evidence="1 2">
    <name type="scientific">Penicillium malachiteum</name>
    <dbReference type="NCBI Taxonomy" id="1324776"/>
    <lineage>
        <taxon>Eukaryota</taxon>
        <taxon>Fungi</taxon>
        <taxon>Dikarya</taxon>
        <taxon>Ascomycota</taxon>
        <taxon>Pezizomycotina</taxon>
        <taxon>Eurotiomycetes</taxon>
        <taxon>Eurotiomycetidae</taxon>
        <taxon>Eurotiales</taxon>
        <taxon>Aspergillaceae</taxon>
        <taxon>Penicillium</taxon>
    </lineage>
</organism>
<reference evidence="1" key="1">
    <citation type="journal article" date="2023" name="IMA Fungus">
        <title>Comparative genomic study of the Penicillium genus elucidates a diverse pangenome and 15 lateral gene transfer events.</title>
        <authorList>
            <person name="Petersen C."/>
            <person name="Sorensen T."/>
            <person name="Nielsen M.R."/>
            <person name="Sondergaard T.E."/>
            <person name="Sorensen J.L."/>
            <person name="Fitzpatrick D.A."/>
            <person name="Frisvad J.C."/>
            <person name="Nielsen K.L."/>
        </authorList>
    </citation>
    <scope>NUCLEOTIDE SEQUENCE</scope>
    <source>
        <strain evidence="1">IBT 17514</strain>
    </source>
</reference>
<comment type="caution">
    <text evidence="1">The sequence shown here is derived from an EMBL/GenBank/DDBJ whole genome shotgun (WGS) entry which is preliminary data.</text>
</comment>
<gene>
    <name evidence="1" type="ORF">N7493_005255</name>
</gene>
<accession>A0AAD6HMB4</accession>